<name>A0AAX4HGG1_9ASCO</name>
<accession>A0AAX4HGG1</accession>
<feature type="transmembrane region" description="Helical" evidence="1">
    <location>
        <begin position="199"/>
        <end position="217"/>
    </location>
</feature>
<evidence type="ECO:0000313" key="2">
    <source>
        <dbReference type="EMBL" id="WPK27478.1"/>
    </source>
</evidence>
<evidence type="ECO:0000313" key="3">
    <source>
        <dbReference type="Proteomes" id="UP001338582"/>
    </source>
</evidence>
<feature type="transmembrane region" description="Helical" evidence="1">
    <location>
        <begin position="134"/>
        <end position="152"/>
    </location>
</feature>
<dbReference type="KEGG" id="asau:88175927"/>
<dbReference type="GeneID" id="88175927"/>
<proteinExistence type="predicted"/>
<gene>
    <name evidence="2" type="ORF">PUMCH_004867</name>
</gene>
<keyword evidence="1" id="KW-1133">Transmembrane helix</keyword>
<dbReference type="AlphaFoldDB" id="A0AAX4HGG1"/>
<keyword evidence="3" id="KW-1185">Reference proteome</keyword>
<reference evidence="2 3" key="1">
    <citation type="submission" date="2023-10" db="EMBL/GenBank/DDBJ databases">
        <title>Draft Genome Sequence of Candida saopaulonensis from a very Premature Infant with Sepsis.</title>
        <authorList>
            <person name="Ning Y."/>
            <person name="Dai R."/>
            <person name="Xiao M."/>
            <person name="Xu Y."/>
            <person name="Yan Q."/>
            <person name="Zhang L."/>
        </authorList>
    </citation>
    <scope>NUCLEOTIDE SEQUENCE [LARGE SCALE GENOMIC DNA]</scope>
    <source>
        <strain evidence="2 3">19XY460</strain>
    </source>
</reference>
<protein>
    <submittedName>
        <fullName evidence="2">Uncharacterized protein</fullName>
    </submittedName>
</protein>
<dbReference type="Proteomes" id="UP001338582">
    <property type="component" value="Chromosome 6"/>
</dbReference>
<dbReference type="EMBL" id="CP138899">
    <property type="protein sequence ID" value="WPK27478.1"/>
    <property type="molecule type" value="Genomic_DNA"/>
</dbReference>
<keyword evidence="1" id="KW-0472">Membrane</keyword>
<dbReference type="RefSeq" id="XP_062879856.1">
    <property type="nucleotide sequence ID" value="XM_063023786.1"/>
</dbReference>
<sequence length="278" mass="31392">MSMPGAYPTAQPRAARPSGLSNDATLLADAFEAKSELCSKVEAQKLLISSLNSTTYFLIGFQFLRFTHSACMPPSLGHLFIQFLLQPWRATALAQPDLFGEHLDAQQEYFLAVLLPFNRATAAKMLLRRTCLLIYWKFVAVALYHILFYIFWLQPVALQGRLSSLEHGSWYGLLFIGEEIAISVLLSDMFLFQLLKLELVQVLMLDLAILLLQLVLYQCIFMQSTLSPNGVRLNEPEAFILRGEPGVPTSKLVSPDLIQIRLYESMQKEAYSLSIDLH</sequence>
<feature type="transmembrane region" description="Helical" evidence="1">
    <location>
        <begin position="172"/>
        <end position="192"/>
    </location>
</feature>
<evidence type="ECO:0000256" key="1">
    <source>
        <dbReference type="SAM" id="Phobius"/>
    </source>
</evidence>
<organism evidence="2 3">
    <name type="scientific">Australozyma saopauloensis</name>
    <dbReference type="NCBI Taxonomy" id="291208"/>
    <lineage>
        <taxon>Eukaryota</taxon>
        <taxon>Fungi</taxon>
        <taxon>Dikarya</taxon>
        <taxon>Ascomycota</taxon>
        <taxon>Saccharomycotina</taxon>
        <taxon>Pichiomycetes</taxon>
        <taxon>Metschnikowiaceae</taxon>
        <taxon>Australozyma</taxon>
    </lineage>
</organism>
<keyword evidence="1" id="KW-0812">Transmembrane</keyword>